<organism evidence="1">
    <name type="scientific">Siphoviridae sp. ctOb14</name>
    <dbReference type="NCBI Taxonomy" id="2827862"/>
    <lineage>
        <taxon>Viruses</taxon>
        <taxon>Duplodnaviria</taxon>
        <taxon>Heunggongvirae</taxon>
        <taxon>Uroviricota</taxon>
        <taxon>Caudoviricetes</taxon>
    </lineage>
</organism>
<name>A0A8S5SM88_9CAUD</name>
<evidence type="ECO:0000313" key="1">
    <source>
        <dbReference type="EMBL" id="DAF51931.1"/>
    </source>
</evidence>
<proteinExistence type="predicted"/>
<accession>A0A8S5SM88</accession>
<dbReference type="EMBL" id="BK032625">
    <property type="protein sequence ID" value="DAF51931.1"/>
    <property type="molecule type" value="Genomic_DNA"/>
</dbReference>
<sequence>MPTGEQRIIQAFISREMDDKAELADALNNA</sequence>
<reference evidence="1" key="1">
    <citation type="journal article" date="2021" name="Proc. Natl. Acad. Sci. U.S.A.">
        <title>A Catalog of Tens of Thousands of Viruses from Human Metagenomes Reveals Hidden Associations with Chronic Diseases.</title>
        <authorList>
            <person name="Tisza M.J."/>
            <person name="Buck C.B."/>
        </authorList>
    </citation>
    <scope>NUCLEOTIDE SEQUENCE</scope>
    <source>
        <strain evidence="1">CtOb14</strain>
    </source>
</reference>
<protein>
    <submittedName>
        <fullName evidence="1">Uncharacterized protein</fullName>
    </submittedName>
</protein>